<reference evidence="4" key="1">
    <citation type="journal article" date="2019" name="Int. J. Syst. Evol. Microbiol.">
        <title>The Global Catalogue of Microorganisms (GCM) 10K type strain sequencing project: providing services to taxonomists for standard genome sequencing and annotation.</title>
        <authorList>
            <consortium name="The Broad Institute Genomics Platform"/>
            <consortium name="The Broad Institute Genome Sequencing Center for Infectious Disease"/>
            <person name="Wu L."/>
            <person name="Ma J."/>
        </authorList>
    </citation>
    <scope>NUCLEOTIDE SEQUENCE [LARGE SCALE GENOMIC DNA]</scope>
    <source>
        <strain evidence="4">2902at01</strain>
    </source>
</reference>
<dbReference type="Pfam" id="PF00544">
    <property type="entry name" value="Pectate_lyase_4"/>
    <property type="match status" value="1"/>
</dbReference>
<dbReference type="InterPro" id="IPR012334">
    <property type="entry name" value="Pectin_lyas_fold"/>
</dbReference>
<feature type="domain" description="Pectate lyase" evidence="2">
    <location>
        <begin position="2"/>
        <end position="109"/>
    </location>
</feature>
<gene>
    <name evidence="3" type="ORF">ACFOX0_22385</name>
</gene>
<dbReference type="PANTHER" id="PTHR31683:SF18">
    <property type="entry name" value="PECTATE LYASE 21-RELATED"/>
    <property type="match status" value="1"/>
</dbReference>
<name>A0ABV8KRA1_9ACTN</name>
<proteinExistence type="predicted"/>
<dbReference type="InterPro" id="IPR002022">
    <property type="entry name" value="Pec_lyase"/>
</dbReference>
<sequence>MHDGSLDVTHTASLVTASYNRFVGRDKLMLIGSSNTVGPDVGRLKVTVHHNFFDGDLQRLPRVRFGQVDVYDNYYRLGGPGFEYALGVGVQSALYAQDNFFDLDAGVEPADLIYDWGGTAITTTGNWVRTGGEPARPVDLVGAYNAVHDPDLGTDAGWTPTLRAGPVLPAPLVPFAVLLLAGAGRLPI</sequence>
<keyword evidence="4" id="KW-1185">Reference proteome</keyword>
<dbReference type="SUPFAM" id="SSF51126">
    <property type="entry name" value="Pectin lyase-like"/>
    <property type="match status" value="1"/>
</dbReference>
<dbReference type="EMBL" id="JBHSBN010000017">
    <property type="protein sequence ID" value="MFC4108670.1"/>
    <property type="molecule type" value="Genomic_DNA"/>
</dbReference>
<evidence type="ECO:0000259" key="2">
    <source>
        <dbReference type="Pfam" id="PF00544"/>
    </source>
</evidence>
<dbReference type="InterPro" id="IPR045032">
    <property type="entry name" value="PEL"/>
</dbReference>
<evidence type="ECO:0000313" key="3">
    <source>
        <dbReference type="EMBL" id="MFC4108670.1"/>
    </source>
</evidence>
<dbReference type="RefSeq" id="WP_377549259.1">
    <property type="nucleotide sequence ID" value="NZ_JBHSBN010000017.1"/>
</dbReference>
<organism evidence="3 4">
    <name type="scientific">Micromonospora zhanjiangensis</name>
    <dbReference type="NCBI Taxonomy" id="1522057"/>
    <lineage>
        <taxon>Bacteria</taxon>
        <taxon>Bacillati</taxon>
        <taxon>Actinomycetota</taxon>
        <taxon>Actinomycetes</taxon>
        <taxon>Micromonosporales</taxon>
        <taxon>Micromonosporaceae</taxon>
        <taxon>Micromonospora</taxon>
    </lineage>
</organism>
<keyword evidence="1" id="KW-0456">Lyase</keyword>
<dbReference type="InterPro" id="IPR011050">
    <property type="entry name" value="Pectin_lyase_fold/virulence"/>
</dbReference>
<dbReference type="Gene3D" id="2.160.20.10">
    <property type="entry name" value="Single-stranded right-handed beta-helix, Pectin lyase-like"/>
    <property type="match status" value="1"/>
</dbReference>
<dbReference type="PANTHER" id="PTHR31683">
    <property type="entry name" value="PECTATE LYASE 18-RELATED"/>
    <property type="match status" value="1"/>
</dbReference>
<comment type="caution">
    <text evidence="3">The sequence shown here is derived from an EMBL/GenBank/DDBJ whole genome shotgun (WGS) entry which is preliminary data.</text>
</comment>
<dbReference type="Proteomes" id="UP001595868">
    <property type="component" value="Unassembled WGS sequence"/>
</dbReference>
<accession>A0ABV8KRA1</accession>
<evidence type="ECO:0000256" key="1">
    <source>
        <dbReference type="ARBA" id="ARBA00023239"/>
    </source>
</evidence>
<protein>
    <recommendedName>
        <fullName evidence="2">Pectate lyase domain-containing protein</fullName>
    </recommendedName>
</protein>
<evidence type="ECO:0000313" key="4">
    <source>
        <dbReference type="Proteomes" id="UP001595868"/>
    </source>
</evidence>